<feature type="transmembrane region" description="Helical" evidence="1">
    <location>
        <begin position="12"/>
        <end position="32"/>
    </location>
</feature>
<dbReference type="Proteomes" id="UP000772434">
    <property type="component" value="Unassembled WGS sequence"/>
</dbReference>
<name>A0A9P5U6K9_9AGAR</name>
<evidence type="ECO:0000256" key="1">
    <source>
        <dbReference type="SAM" id="Phobius"/>
    </source>
</evidence>
<comment type="caution">
    <text evidence="2">The sequence shown here is derived from an EMBL/GenBank/DDBJ whole genome shotgun (WGS) entry which is preliminary data.</text>
</comment>
<reference evidence="2" key="1">
    <citation type="submission" date="2020-11" db="EMBL/GenBank/DDBJ databases">
        <authorList>
            <consortium name="DOE Joint Genome Institute"/>
            <person name="Ahrendt S."/>
            <person name="Riley R."/>
            <person name="Andreopoulos W."/>
            <person name="Labutti K."/>
            <person name="Pangilinan J."/>
            <person name="Ruiz-Duenas F.J."/>
            <person name="Barrasa J.M."/>
            <person name="Sanchez-Garcia M."/>
            <person name="Camarero S."/>
            <person name="Miyauchi S."/>
            <person name="Serrano A."/>
            <person name="Linde D."/>
            <person name="Babiker R."/>
            <person name="Drula E."/>
            <person name="Ayuso-Fernandez I."/>
            <person name="Pacheco R."/>
            <person name="Padilla G."/>
            <person name="Ferreira P."/>
            <person name="Barriuso J."/>
            <person name="Kellner H."/>
            <person name="Castanera R."/>
            <person name="Alfaro M."/>
            <person name="Ramirez L."/>
            <person name="Pisabarro A.G."/>
            <person name="Kuo A."/>
            <person name="Tritt A."/>
            <person name="Lipzen A."/>
            <person name="He G."/>
            <person name="Yan M."/>
            <person name="Ng V."/>
            <person name="Cullen D."/>
            <person name="Martin F."/>
            <person name="Rosso M.-N."/>
            <person name="Henrissat B."/>
            <person name="Hibbett D."/>
            <person name="Martinez A.T."/>
            <person name="Grigoriev I.V."/>
        </authorList>
    </citation>
    <scope>NUCLEOTIDE SEQUENCE</scope>
    <source>
        <strain evidence="2">AH 40177</strain>
    </source>
</reference>
<organism evidence="2 3">
    <name type="scientific">Rhodocollybia butyracea</name>
    <dbReference type="NCBI Taxonomy" id="206335"/>
    <lineage>
        <taxon>Eukaryota</taxon>
        <taxon>Fungi</taxon>
        <taxon>Dikarya</taxon>
        <taxon>Basidiomycota</taxon>
        <taxon>Agaricomycotina</taxon>
        <taxon>Agaricomycetes</taxon>
        <taxon>Agaricomycetidae</taxon>
        <taxon>Agaricales</taxon>
        <taxon>Marasmiineae</taxon>
        <taxon>Omphalotaceae</taxon>
        <taxon>Rhodocollybia</taxon>
    </lineage>
</organism>
<keyword evidence="1" id="KW-0472">Membrane</keyword>
<accession>A0A9P5U6K9</accession>
<dbReference type="AlphaFoldDB" id="A0A9P5U6K9"/>
<proteinExistence type="predicted"/>
<keyword evidence="1" id="KW-1133">Transmembrane helix</keyword>
<feature type="transmembrane region" description="Helical" evidence="1">
    <location>
        <begin position="117"/>
        <end position="137"/>
    </location>
</feature>
<dbReference type="EMBL" id="JADNRY010000067">
    <property type="protein sequence ID" value="KAF9067892.1"/>
    <property type="molecule type" value="Genomic_DNA"/>
</dbReference>
<feature type="transmembrane region" description="Helical" evidence="1">
    <location>
        <begin position="149"/>
        <end position="173"/>
    </location>
</feature>
<keyword evidence="1" id="KW-0812">Transmembrane</keyword>
<protein>
    <submittedName>
        <fullName evidence="2">Uncharacterized protein</fullName>
    </submittedName>
</protein>
<feature type="transmembrane region" description="Helical" evidence="1">
    <location>
        <begin position="179"/>
        <end position="201"/>
    </location>
</feature>
<evidence type="ECO:0000313" key="2">
    <source>
        <dbReference type="EMBL" id="KAF9067892.1"/>
    </source>
</evidence>
<evidence type="ECO:0000313" key="3">
    <source>
        <dbReference type="Proteomes" id="UP000772434"/>
    </source>
</evidence>
<gene>
    <name evidence="2" type="ORF">BDP27DRAFT_1448866</name>
</gene>
<keyword evidence="3" id="KW-1185">Reference proteome</keyword>
<sequence>MSSLSSGVDPEIYRLLSAFEYIQILTLGILTWEILVTLPREISLYRSHVLDVALNLVDGRLWISATVFAGFYPSSPRPSRTYVSTTYEGIPYSEFVGLDVVGGCGNDPTNKWGTVPFVLNLAVDSAIFLLILGRLLFVQSSTTTLRRLLLRDGVIYYLAVVVVNVVNIVFFLAPGLPPLARPLIATPATIIPAIMVGRLYFNLTSNFLPGYETSGSSRSNPQRYGDEK</sequence>